<organism evidence="1 2">
    <name type="scientific">Dendrobium chrysotoxum</name>
    <name type="common">Orchid</name>
    <dbReference type="NCBI Taxonomy" id="161865"/>
    <lineage>
        <taxon>Eukaryota</taxon>
        <taxon>Viridiplantae</taxon>
        <taxon>Streptophyta</taxon>
        <taxon>Embryophyta</taxon>
        <taxon>Tracheophyta</taxon>
        <taxon>Spermatophyta</taxon>
        <taxon>Magnoliopsida</taxon>
        <taxon>Liliopsida</taxon>
        <taxon>Asparagales</taxon>
        <taxon>Orchidaceae</taxon>
        <taxon>Epidendroideae</taxon>
        <taxon>Malaxideae</taxon>
        <taxon>Dendrobiinae</taxon>
        <taxon>Dendrobium</taxon>
    </lineage>
</organism>
<gene>
    <name evidence="1" type="ORF">IEQ34_011510</name>
</gene>
<name>A0AAV7GQ12_DENCH</name>
<evidence type="ECO:0000313" key="2">
    <source>
        <dbReference type="Proteomes" id="UP000775213"/>
    </source>
</evidence>
<evidence type="ECO:0000313" key="1">
    <source>
        <dbReference type="EMBL" id="KAH0458696.1"/>
    </source>
</evidence>
<accession>A0AAV7GQ12</accession>
<comment type="caution">
    <text evidence="1">The sequence shown here is derived from an EMBL/GenBank/DDBJ whole genome shotgun (WGS) entry which is preliminary data.</text>
</comment>
<reference evidence="1 2" key="1">
    <citation type="journal article" date="2021" name="Hortic Res">
        <title>Chromosome-scale assembly of the Dendrobium chrysotoxum genome enhances the understanding of orchid evolution.</title>
        <authorList>
            <person name="Zhang Y."/>
            <person name="Zhang G.Q."/>
            <person name="Zhang D."/>
            <person name="Liu X.D."/>
            <person name="Xu X.Y."/>
            <person name="Sun W.H."/>
            <person name="Yu X."/>
            <person name="Zhu X."/>
            <person name="Wang Z.W."/>
            <person name="Zhao X."/>
            <person name="Zhong W.Y."/>
            <person name="Chen H."/>
            <person name="Yin W.L."/>
            <person name="Huang T."/>
            <person name="Niu S.C."/>
            <person name="Liu Z.J."/>
        </authorList>
    </citation>
    <scope>NUCLEOTIDE SEQUENCE [LARGE SCALE GENOMIC DNA]</scope>
    <source>
        <strain evidence="1">Lindl</strain>
    </source>
</reference>
<sequence>MQHDRVYGLGSQANAYEGQTSSGGNFSSSFRRIIRRYMCRKYNMTIFSVECATELPTDSSTVISYGKNWHRFFCGRISVGHSAGYFPPVIPAAYLSEHGDRKDVGLSNISAGCPSKILPAQKIRRKYFSDACFTVGEFSVGNPPETYFFRRIFYFTGRFCPPVMTVFPVVLRKIINFARPNDRVSK</sequence>
<dbReference type="Proteomes" id="UP000775213">
    <property type="component" value="Unassembled WGS sequence"/>
</dbReference>
<proteinExistence type="predicted"/>
<protein>
    <submittedName>
        <fullName evidence="1">Uncharacterized protein</fullName>
    </submittedName>
</protein>
<dbReference type="AlphaFoldDB" id="A0AAV7GQ12"/>
<keyword evidence="2" id="KW-1185">Reference proteome</keyword>
<dbReference type="EMBL" id="JAGFBR010000011">
    <property type="protein sequence ID" value="KAH0458696.1"/>
    <property type="molecule type" value="Genomic_DNA"/>
</dbReference>